<dbReference type="Gene3D" id="2.40.170.20">
    <property type="entry name" value="TonB-dependent receptor, beta-barrel domain"/>
    <property type="match status" value="1"/>
</dbReference>
<dbReference type="InterPro" id="IPR036942">
    <property type="entry name" value="Beta-barrel_TonB_sf"/>
</dbReference>
<name>A0A8E1QYH3_9BACT</name>
<dbReference type="OrthoDB" id="9768470at2"/>
<evidence type="ECO:0000259" key="7">
    <source>
        <dbReference type="Pfam" id="PF07715"/>
    </source>
</evidence>
<evidence type="ECO:0000256" key="2">
    <source>
        <dbReference type="ARBA" id="ARBA00023136"/>
    </source>
</evidence>
<feature type="domain" description="TonB-dependent receptor plug" evidence="7">
    <location>
        <begin position="130"/>
        <end position="229"/>
    </location>
</feature>
<sequence>MIKRLRLAVALIFILTAFRAYAADIKGKVTDSTTGEALIGATVQIEGTAKAAATDIDGLFTFSGLDENANYTLTIKYISYKTKKIDGVRAEAQPQVLEIKLTPDEQTLKEVTVTGVARKNTEIAVIQMTKSSPVIVSNVSAQEITKTQDTNAGEVIRRVPGVSLIDDKFVMVRGLSQRYNNVWINGGAVPSSEADSRAFSFDLIPSSQIDNMQIVKTPSPEYPADYTGGFITITTKDIPAENTAELSVGGNWNDISSFSDFKYAKGSGTDFLGFDSGMRGLNGGIKATMNSIAGNGVDLLNNGLNNDWRVRTMSPLGDLKLSGSLGRRWKLGDRQLGMIAAFNYSNEYRKYEDMQNNLYGVYDADKDQSNYLRYSVDDQYNHNVRLGAMLNFTLLSADGNSKYQLKNIFNQIGNDRYTWREGLSAQSDNENSAEYYYRSRTTYNGQITGKHTFALDELDWSASYSYANRNVPDRRRYLINDALEPGVMQLTSPNDISREWTKLDEHIVSAAVNDKHEFKFGSFTPSLKFGAYGEYRTRKYTTRDFIYNWNAASNTLPDGFRQNDLSEMLSDESYFGADRLYLLEEQHMRNNYKGNNYLGAGYFAANIPLGKLNIYAGLRYEYDHMELITNTRDNAESPFSHNYEYSDLFPSVNTTYKINDKHQLRLSYGKTVNRPEFREVSPSVFYDFDLASDVQGNTDLKPCYIQNVDFRYEFYPSKGELISIAAFYKYFDSPIEWTYTVTGGTSLVYSYMNAKRANNYGIELDIRKDLSFIGLPGFSWSFNGALIKSRVKFEEGSKEENRPMQGQSPYLVNTGIFYKNDKMQLDIALLYNRIGKRIIGVGRSEGTTSGNETLRVPDSYEMPRDVIDLSASKKFGKHWEVKLSIRDLLAQKVYYKQFADVHYSNGTSREVEQITRVYKPGRNIGVSAVYKF</sequence>
<evidence type="ECO:0000259" key="6">
    <source>
        <dbReference type="Pfam" id="PF00593"/>
    </source>
</evidence>
<evidence type="ECO:0000313" key="9">
    <source>
        <dbReference type="Proteomes" id="UP000036951"/>
    </source>
</evidence>
<dbReference type="RefSeq" id="WP_053398694.1">
    <property type="nucleotide sequence ID" value="NZ_LFQU01000019.1"/>
</dbReference>
<dbReference type="SUPFAM" id="SSF56935">
    <property type="entry name" value="Porins"/>
    <property type="match status" value="1"/>
</dbReference>
<organism evidence="8 9">
    <name type="scientific">Xylanibacter rarus</name>
    <dbReference type="NCBI Taxonomy" id="1676614"/>
    <lineage>
        <taxon>Bacteria</taxon>
        <taxon>Pseudomonadati</taxon>
        <taxon>Bacteroidota</taxon>
        <taxon>Bacteroidia</taxon>
        <taxon>Bacteroidales</taxon>
        <taxon>Prevotellaceae</taxon>
        <taxon>Xylanibacter</taxon>
    </lineage>
</organism>
<dbReference type="AlphaFoldDB" id="A0A8E1QYH3"/>
<evidence type="ECO:0000256" key="1">
    <source>
        <dbReference type="ARBA" id="ARBA00004442"/>
    </source>
</evidence>
<feature type="signal peptide" evidence="5">
    <location>
        <begin position="1"/>
        <end position="22"/>
    </location>
</feature>
<accession>A0A8E1QYH3</accession>
<dbReference type="Pfam" id="PF00593">
    <property type="entry name" value="TonB_dep_Rec_b-barrel"/>
    <property type="match status" value="1"/>
</dbReference>
<evidence type="ECO:0000313" key="8">
    <source>
        <dbReference type="EMBL" id="KOO68051.1"/>
    </source>
</evidence>
<dbReference type="Pfam" id="PF07715">
    <property type="entry name" value="Plug"/>
    <property type="match status" value="1"/>
</dbReference>
<dbReference type="InterPro" id="IPR008969">
    <property type="entry name" value="CarboxyPept-like_regulatory"/>
</dbReference>
<keyword evidence="2 4" id="KW-0472">Membrane</keyword>
<keyword evidence="4" id="KW-0798">TonB box</keyword>
<protein>
    <submittedName>
        <fullName evidence="8">Ligand-gated channel protein</fullName>
    </submittedName>
</protein>
<dbReference type="InterPro" id="IPR000531">
    <property type="entry name" value="Beta-barrel_TonB"/>
</dbReference>
<comment type="caution">
    <text evidence="8">The sequence shown here is derived from an EMBL/GenBank/DDBJ whole genome shotgun (WGS) entry which is preliminary data.</text>
</comment>
<dbReference type="Gene3D" id="2.60.40.1120">
    <property type="entry name" value="Carboxypeptidase-like, regulatory domain"/>
    <property type="match status" value="1"/>
</dbReference>
<keyword evidence="5" id="KW-0732">Signal</keyword>
<dbReference type="EMBL" id="LFQU01000019">
    <property type="protein sequence ID" value="KOO68051.1"/>
    <property type="molecule type" value="Genomic_DNA"/>
</dbReference>
<evidence type="ECO:0000256" key="3">
    <source>
        <dbReference type="ARBA" id="ARBA00023237"/>
    </source>
</evidence>
<gene>
    <name evidence="8" type="ORF">ACU52_10105</name>
</gene>
<dbReference type="Proteomes" id="UP000036951">
    <property type="component" value="Unassembled WGS sequence"/>
</dbReference>
<proteinExistence type="inferred from homology"/>
<keyword evidence="3" id="KW-0998">Cell outer membrane</keyword>
<reference evidence="8 9" key="1">
    <citation type="submission" date="2015-06" db="EMBL/GenBank/DDBJ databases">
        <title>Prevotella sp. 109, sp. nov., a novel member of the family Prevotellaceae isolated from human faeces.</title>
        <authorList>
            <person name="Shkoporov A.N."/>
            <person name="Chaplin A.V."/>
            <person name="Kafarskaia L.I."/>
            <person name="Efimov B.A."/>
        </authorList>
    </citation>
    <scope>NUCLEOTIDE SEQUENCE [LARGE SCALE GENOMIC DNA]</scope>
    <source>
        <strain evidence="8 9">109</strain>
    </source>
</reference>
<comment type="similarity">
    <text evidence="4">Belongs to the TonB-dependent receptor family.</text>
</comment>
<dbReference type="GO" id="GO:0009279">
    <property type="term" value="C:cell outer membrane"/>
    <property type="evidence" value="ECO:0007669"/>
    <property type="project" value="UniProtKB-SubCell"/>
</dbReference>
<dbReference type="InterPro" id="IPR037066">
    <property type="entry name" value="Plug_dom_sf"/>
</dbReference>
<evidence type="ECO:0000256" key="5">
    <source>
        <dbReference type="SAM" id="SignalP"/>
    </source>
</evidence>
<dbReference type="PANTHER" id="PTHR40980:SF5">
    <property type="entry name" value="TONB-DEPENDENT RECEPTOR"/>
    <property type="match status" value="1"/>
</dbReference>
<dbReference type="Pfam" id="PF13715">
    <property type="entry name" value="CarbopepD_reg_2"/>
    <property type="match status" value="1"/>
</dbReference>
<feature type="domain" description="TonB-dependent receptor-like beta-barrel" evidence="6">
    <location>
        <begin position="409"/>
        <end position="886"/>
    </location>
</feature>
<dbReference type="PANTHER" id="PTHR40980">
    <property type="entry name" value="PLUG DOMAIN-CONTAINING PROTEIN"/>
    <property type="match status" value="1"/>
</dbReference>
<dbReference type="SUPFAM" id="SSF49464">
    <property type="entry name" value="Carboxypeptidase regulatory domain-like"/>
    <property type="match status" value="1"/>
</dbReference>
<dbReference type="InterPro" id="IPR012910">
    <property type="entry name" value="Plug_dom"/>
</dbReference>
<keyword evidence="9" id="KW-1185">Reference proteome</keyword>
<dbReference type="Gene3D" id="2.170.130.10">
    <property type="entry name" value="TonB-dependent receptor, plug domain"/>
    <property type="match status" value="1"/>
</dbReference>
<evidence type="ECO:0000256" key="4">
    <source>
        <dbReference type="RuleBase" id="RU003357"/>
    </source>
</evidence>
<comment type="subcellular location">
    <subcellularLocation>
        <location evidence="1 4">Cell outer membrane</location>
    </subcellularLocation>
</comment>
<feature type="chain" id="PRO_5034101530" evidence="5">
    <location>
        <begin position="23"/>
        <end position="932"/>
    </location>
</feature>